<evidence type="ECO:0000313" key="9">
    <source>
        <dbReference type="EMBL" id="KAJ3047902.1"/>
    </source>
</evidence>
<feature type="region of interest" description="Disordered" evidence="7">
    <location>
        <begin position="29"/>
        <end position="49"/>
    </location>
</feature>
<evidence type="ECO:0000259" key="8">
    <source>
        <dbReference type="PROSITE" id="PS50222"/>
    </source>
</evidence>
<feature type="domain" description="EF-hand" evidence="8">
    <location>
        <begin position="479"/>
        <end position="514"/>
    </location>
</feature>
<dbReference type="GO" id="GO:0005509">
    <property type="term" value="F:calcium ion binding"/>
    <property type="evidence" value="ECO:0007669"/>
    <property type="project" value="InterPro"/>
</dbReference>
<keyword evidence="10" id="KW-1185">Reference proteome</keyword>
<keyword evidence="4" id="KW-0274">FAD</keyword>
<evidence type="ECO:0000313" key="10">
    <source>
        <dbReference type="Proteomes" id="UP001212841"/>
    </source>
</evidence>
<evidence type="ECO:0000256" key="2">
    <source>
        <dbReference type="ARBA" id="ARBA00005272"/>
    </source>
</evidence>
<proteinExistence type="inferred from homology"/>
<evidence type="ECO:0000256" key="1">
    <source>
        <dbReference type="ARBA" id="ARBA00004137"/>
    </source>
</evidence>
<keyword evidence="6" id="KW-0520">NAD</keyword>
<evidence type="ECO:0000256" key="5">
    <source>
        <dbReference type="ARBA" id="ARBA00023002"/>
    </source>
</evidence>
<protein>
    <recommendedName>
        <fullName evidence="8">EF-hand domain-containing protein</fullName>
    </recommendedName>
</protein>
<dbReference type="GO" id="GO:0003954">
    <property type="term" value="F:NADH dehydrogenase activity"/>
    <property type="evidence" value="ECO:0007669"/>
    <property type="project" value="InterPro"/>
</dbReference>
<dbReference type="InterPro" id="IPR002048">
    <property type="entry name" value="EF_hand_dom"/>
</dbReference>
<dbReference type="InterPro" id="IPR045024">
    <property type="entry name" value="NDH-2"/>
</dbReference>
<sequence>MSRSIATRTLRATPTPLIRPILSRQLPTLSTPKRFNTTQPPLPTATSSPRNPYLFLGASAAALTGALLVGYATAEIVDAKDDSSQNIIPEQAQSTGEKYPKSLMVNGVELPVITQVSGDAADVDKPRLVILGSGWAATSILKELEPNSYYTVVVSPQNYFLFTPLLPEAASGTVEARSLLESIRKICRRSRSHYCEGEAHDVHLEHKMVEIVGLDGKHFLLPYDKLVISVGAQNNTFGVPGVKENTHFLKTIQDARTLRYKLMNLFEAAALPTKTDEERRQLLSFVIAGGGPTGVEYAAGTYDLIHYFPDLLEKYVSVTIIQSADHILNTFSEAISVFAEKKMQNQNINVITNARVTAVEKEKIVYKKKGVAKGEKDTFEIPFGLCVWSTGVGMRDFTKRLNDKIEMQNNKRALEVDSRLRLKGAEGIYAVGDCATIENPKMIDIVIRRFEKLGAQRLNYEEFCAVIREILAEYPQSRVHLSKMRQLFDDYDVDRSAYLELEEIQKMLKDINNKLTSLPATAQVAAQQGAYLGKKLSSLSLQAPSAWAVTESTFKPFAYRHFGSFSYVGGDNAVVDMGDGWSGGGVGVYFLWRGAYLSKQVSFRTRALLAFDWVKGMVFGRDITRS</sequence>
<dbReference type="PANTHER" id="PTHR43706">
    <property type="entry name" value="NADH DEHYDROGENASE"/>
    <property type="match status" value="1"/>
</dbReference>
<organism evidence="9 10">
    <name type="scientific">Rhizophlyctis rosea</name>
    <dbReference type="NCBI Taxonomy" id="64517"/>
    <lineage>
        <taxon>Eukaryota</taxon>
        <taxon>Fungi</taxon>
        <taxon>Fungi incertae sedis</taxon>
        <taxon>Chytridiomycota</taxon>
        <taxon>Chytridiomycota incertae sedis</taxon>
        <taxon>Chytridiomycetes</taxon>
        <taxon>Rhizophlyctidales</taxon>
        <taxon>Rhizophlyctidaceae</taxon>
        <taxon>Rhizophlyctis</taxon>
    </lineage>
</organism>
<evidence type="ECO:0000256" key="7">
    <source>
        <dbReference type="SAM" id="MobiDB-lite"/>
    </source>
</evidence>
<dbReference type="EMBL" id="JADGJD010000880">
    <property type="protein sequence ID" value="KAJ3047902.1"/>
    <property type="molecule type" value="Genomic_DNA"/>
</dbReference>
<reference evidence="9" key="1">
    <citation type="submission" date="2020-05" db="EMBL/GenBank/DDBJ databases">
        <title>Phylogenomic resolution of chytrid fungi.</title>
        <authorList>
            <person name="Stajich J.E."/>
            <person name="Amses K."/>
            <person name="Simmons R."/>
            <person name="Seto K."/>
            <person name="Myers J."/>
            <person name="Bonds A."/>
            <person name="Quandt C.A."/>
            <person name="Barry K."/>
            <person name="Liu P."/>
            <person name="Grigoriev I."/>
            <person name="Longcore J.E."/>
            <person name="James T.Y."/>
        </authorList>
    </citation>
    <scope>NUCLEOTIDE SEQUENCE</scope>
    <source>
        <strain evidence="9">JEL0318</strain>
    </source>
</reference>
<dbReference type="PROSITE" id="PS50222">
    <property type="entry name" value="EF_HAND_2"/>
    <property type="match status" value="1"/>
</dbReference>
<evidence type="ECO:0000256" key="4">
    <source>
        <dbReference type="ARBA" id="ARBA00022827"/>
    </source>
</evidence>
<dbReference type="PANTHER" id="PTHR43706:SF50">
    <property type="entry name" value="NADH DEHYDROGENASE (UBIQUINONE)-RELATED"/>
    <property type="match status" value="1"/>
</dbReference>
<comment type="subcellular location">
    <subcellularLocation>
        <location evidence="1">Mitochondrion inner membrane</location>
        <topology evidence="1">Peripheral membrane protein</topology>
        <orientation evidence="1">Intermembrane side</orientation>
    </subcellularLocation>
</comment>
<dbReference type="InterPro" id="IPR011992">
    <property type="entry name" value="EF-hand-dom_pair"/>
</dbReference>
<dbReference type="SUPFAM" id="SSF51905">
    <property type="entry name" value="FAD/NAD(P)-binding domain"/>
    <property type="match status" value="2"/>
</dbReference>
<evidence type="ECO:0000256" key="3">
    <source>
        <dbReference type="ARBA" id="ARBA00022630"/>
    </source>
</evidence>
<gene>
    <name evidence="9" type="ORF">HK097_011071</name>
</gene>
<keyword evidence="5" id="KW-0560">Oxidoreductase</keyword>
<accession>A0AAD5S8H6</accession>
<dbReference type="InterPro" id="IPR036188">
    <property type="entry name" value="FAD/NAD-bd_sf"/>
</dbReference>
<comment type="caution">
    <text evidence="9">The sequence shown here is derived from an EMBL/GenBank/DDBJ whole genome shotgun (WGS) entry which is preliminary data.</text>
</comment>
<dbReference type="Pfam" id="PF22366">
    <property type="entry name" value="NDH2_C"/>
    <property type="match status" value="1"/>
</dbReference>
<keyword evidence="3" id="KW-0285">Flavoprotein</keyword>
<dbReference type="SUPFAM" id="SSF47473">
    <property type="entry name" value="EF-hand"/>
    <property type="match status" value="1"/>
</dbReference>
<name>A0AAD5S8H6_9FUNG</name>
<evidence type="ECO:0000256" key="6">
    <source>
        <dbReference type="ARBA" id="ARBA00023027"/>
    </source>
</evidence>
<dbReference type="GO" id="GO:0005743">
    <property type="term" value="C:mitochondrial inner membrane"/>
    <property type="evidence" value="ECO:0007669"/>
    <property type="project" value="UniProtKB-SubCell"/>
</dbReference>
<dbReference type="InterPro" id="IPR054585">
    <property type="entry name" value="NDH2-like_C"/>
</dbReference>
<dbReference type="Gene3D" id="3.50.50.100">
    <property type="match status" value="2"/>
</dbReference>
<dbReference type="AlphaFoldDB" id="A0AAD5S8H6"/>
<dbReference type="InterPro" id="IPR023753">
    <property type="entry name" value="FAD/NAD-binding_dom"/>
</dbReference>
<dbReference type="Pfam" id="PF07992">
    <property type="entry name" value="Pyr_redox_2"/>
    <property type="match status" value="1"/>
</dbReference>
<dbReference type="Proteomes" id="UP001212841">
    <property type="component" value="Unassembled WGS sequence"/>
</dbReference>
<comment type="similarity">
    <text evidence="2">Belongs to the NADH dehydrogenase family.</text>
</comment>